<comment type="caution">
    <text evidence="2">The sequence shown here is derived from an EMBL/GenBank/DDBJ whole genome shotgun (WGS) entry which is preliminary data.</text>
</comment>
<feature type="signal peptide" evidence="1">
    <location>
        <begin position="1"/>
        <end position="26"/>
    </location>
</feature>
<dbReference type="Proteomes" id="UP001204144">
    <property type="component" value="Unassembled WGS sequence"/>
</dbReference>
<proteinExistence type="predicted"/>
<evidence type="ECO:0000256" key="1">
    <source>
        <dbReference type="SAM" id="SignalP"/>
    </source>
</evidence>
<evidence type="ECO:0000313" key="3">
    <source>
        <dbReference type="Proteomes" id="UP001204144"/>
    </source>
</evidence>
<reference evidence="2 3" key="1">
    <citation type="submission" date="2018-11" db="EMBL/GenBank/DDBJ databases">
        <title>Novel bacteria species description.</title>
        <authorList>
            <person name="Han J.-H."/>
        </authorList>
    </citation>
    <scope>NUCLEOTIDE SEQUENCE [LARGE SCALE GENOMIC DNA]</scope>
    <source>
        <strain evidence="2 3">KCTC23259</strain>
    </source>
</reference>
<keyword evidence="1" id="KW-0732">Signal</keyword>
<dbReference type="RefSeq" id="WP_255037638.1">
    <property type="nucleotide sequence ID" value="NZ_RJUF01000044.1"/>
</dbReference>
<sequence>MKKRLNFIVLNVAVLFFTGISFQSFSQTPCSADLHAVFGNSSTEAPVVLNRLGTSPQFGEIPKHTAQAAYNHLKTVHKKNSRNSRSEIDSYLRALGYTGFMDPAFSASQITPEILPKGKIGWMGAYAKGHKYKWSVLGRDFETFRIASKDGSCFAYIMKKCGNAFYDPSPREAAEAAALAFKSKPKTTCTTQTINFTGNGKIQAADVLNTTKNLPVVASYNGTNLCLGDFTVPVRLTYEMTASGEVNYAKTVQVCDYGNGVPPSSIINLPLNISYNLAGSDVTIGDDGKMMMVINKKQYKALKKVYKVCPTDVASAPQNKTMVANKVSTASEASPAAALGTAANGANCVKQTLNITGNAVTEDISSKTATNEVTIIGMYKKAGKLQKGETANKYICLGSYNVPAKSSLQYALKGNSSMSHIIEVCDNGSVNPNESLNAAMKLTNNFTKQETMIGDYGKIYKTLTKSEYKKLGKVFKRCCSDGTSKSKCY</sequence>
<evidence type="ECO:0000313" key="2">
    <source>
        <dbReference type="EMBL" id="MCP9763875.1"/>
    </source>
</evidence>
<dbReference type="EMBL" id="RJUF01000044">
    <property type="protein sequence ID" value="MCP9763875.1"/>
    <property type="molecule type" value="Genomic_DNA"/>
</dbReference>
<accession>A0AAE3H6G0</accession>
<name>A0AAE3H6G0_9BACT</name>
<organism evidence="2 3">
    <name type="scientific">Lacihabitans soyangensis</name>
    <dbReference type="NCBI Taxonomy" id="869394"/>
    <lineage>
        <taxon>Bacteria</taxon>
        <taxon>Pseudomonadati</taxon>
        <taxon>Bacteroidota</taxon>
        <taxon>Cytophagia</taxon>
        <taxon>Cytophagales</taxon>
        <taxon>Leadbetterellaceae</taxon>
        <taxon>Lacihabitans</taxon>
    </lineage>
</organism>
<protein>
    <submittedName>
        <fullName evidence="2">Uncharacterized protein</fullName>
    </submittedName>
</protein>
<dbReference type="AlphaFoldDB" id="A0AAE3H6G0"/>
<gene>
    <name evidence="2" type="ORF">EGI31_13010</name>
</gene>
<keyword evidence="3" id="KW-1185">Reference proteome</keyword>
<feature type="chain" id="PRO_5041989069" evidence="1">
    <location>
        <begin position="27"/>
        <end position="489"/>
    </location>
</feature>